<name>A0A553MKK9_9TELE</name>
<feature type="region of interest" description="Disordered" evidence="3">
    <location>
        <begin position="1234"/>
        <end position="1285"/>
    </location>
</feature>
<feature type="coiled-coil region" evidence="2">
    <location>
        <begin position="109"/>
        <end position="161"/>
    </location>
</feature>
<evidence type="ECO:0000313" key="5">
    <source>
        <dbReference type="EMBL" id="TRY53710.1"/>
    </source>
</evidence>
<feature type="region of interest" description="Disordered" evidence="3">
    <location>
        <begin position="294"/>
        <end position="319"/>
    </location>
</feature>
<dbReference type="Pfam" id="PF14818">
    <property type="entry name" value="SOGA1-2-like_CC"/>
    <property type="match status" value="1"/>
</dbReference>
<feature type="domain" description="SOGA 1/2-like coiled-coil" evidence="4">
    <location>
        <begin position="194"/>
        <end position="247"/>
    </location>
</feature>
<feature type="compositionally biased region" description="Basic and acidic residues" evidence="3">
    <location>
        <begin position="1111"/>
        <end position="1133"/>
    </location>
</feature>
<dbReference type="EMBL" id="SRMA01027460">
    <property type="protein sequence ID" value="TRY53710.1"/>
    <property type="molecule type" value="Genomic_DNA"/>
</dbReference>
<feature type="region of interest" description="Disordered" evidence="3">
    <location>
        <begin position="1099"/>
        <end position="1142"/>
    </location>
</feature>
<dbReference type="InterPro" id="IPR027882">
    <property type="entry name" value="SOGA1/2-like_CC"/>
</dbReference>
<keyword evidence="1 2" id="KW-0175">Coiled coil</keyword>
<keyword evidence="6" id="KW-1185">Reference proteome</keyword>
<feature type="compositionally biased region" description="Polar residues" evidence="3">
    <location>
        <begin position="1274"/>
        <end position="1285"/>
    </location>
</feature>
<accession>A0A553MKK9</accession>
<sequence>MWSAFGNGSSAFGSKAQGWEFVPGSRLKKNPARVRSFPSALLEQQLPPGASGNEATPNQELPSPHLRLKKKFEELKTRYDLDREQWRMEKEMLLRQVAEIQGGENRRMLLELKCVLEEVQRCVKREERKRNDLELQYMKDQGDWELERSELKSRISQLEAKGCDALRRVYPGETLQRERAEQKKLLAFTHTTAMDLHCRLEESEREWASERAELIERFERERSDWEMQIQDMQSRIQELYNEVKVHRSKKSLRPITEGQFALRLSSSSASTLSSAPTYPSEANIYEYPEALTQQSNASITSQPSQLSHDDSESSDTSRNDQNYLKIVAEQQAVDITELEEILENCRREKVRHTPVVSGQDELLKPFRPFQSMDITCGSDKKNNTALNAALKEIALVSEELCSFQDDTRKLPDIKRSQSDSTFFLSEPGLVERVKDNLEMEDTVLYLKNMSEDLKSLDEQYWTNRECDNLHQEIRRQAPAIPVRSTSWYVSSPVALETEGSEAEHGCKWAGSHSDRKYTSPAIVRKFEAMLQENEGKILTDSGSITTNNESSVSHSRWSCDASRLGSNKQPRFGSVKRCLSNIDIAPTATDPVNQCGQGIRDKLKSASYHTPTDAVVSENIAVGNLAPGPVPTDSSTPEKSVSPYSRVSANLTPTPILEGDIAPRELALSYNSATGVVTANPALTLPLNTSISRHNSFTQSKAISTPPTDLPMTQDLASLCRNSTTNTTPSGIHRNSNASQDCVSPYSDAIDVTTNPVPSENNGALDSNITDNPGPTVGLKDSIKSQDFVSPYSTADVTGNPGSTAILRDSLASCINDTSNVTDIFASSAVNSDFVDFVSPYTSSAADPPPTAKQKAFKASFDLFSPSSNAIGNMLVCPTLATNCADISSTSASAGIHTVSHDFVSTHTNVTRLGTPAIPKVSGACQDFVLSYSDAMGCPASTAIVKDSIASQNVFSPNTNATANLASLAIQLNAVARPASRNERLEQKTAEFNRTLFQTGMGLHCNEDLAVKLSTEYDPEVLSKNTFSGSASKYIEDSLELMLSDLAAECPNEKLEKDLISFQQGSCSQETAKRPFQVEPSTLCLFDQIGLHFQIQTEKKYQDANPDDQEEKQPKLPSRDRSSTRSRILEENPWKPSTLAAYPRPVESRSNYGAVERILRSYEERLSLESNHTSPSPGKKEGLVDLLEILNVQQESNSTQNLICTPQKQITDHKETHVKVQQCTVSLRKSFSRPACPAKRRLPSRWANRSSTSSASSPSPSPPPSTAFVRGKTHSYSSFHTETVI</sequence>
<evidence type="ECO:0000256" key="3">
    <source>
        <dbReference type="SAM" id="MobiDB-lite"/>
    </source>
</evidence>
<evidence type="ECO:0000313" key="6">
    <source>
        <dbReference type="Proteomes" id="UP000316079"/>
    </source>
</evidence>
<feature type="compositionally biased region" description="Basic and acidic residues" evidence="3">
    <location>
        <begin position="307"/>
        <end position="318"/>
    </location>
</feature>
<reference evidence="5 6" key="1">
    <citation type="journal article" date="2019" name="Sci. Data">
        <title>Hybrid genome assembly and annotation of Danionella translucida.</title>
        <authorList>
            <person name="Kadobianskyi M."/>
            <person name="Schulze L."/>
            <person name="Schuelke M."/>
            <person name="Judkewitz B."/>
        </authorList>
    </citation>
    <scope>NUCLEOTIDE SEQUENCE [LARGE SCALE GENOMIC DNA]</scope>
    <source>
        <strain evidence="5 6">Bolton</strain>
    </source>
</reference>
<comment type="caution">
    <text evidence="5">The sequence shown here is derived from an EMBL/GenBank/DDBJ whole genome shotgun (WGS) entry which is preliminary data.</text>
</comment>
<feature type="region of interest" description="Disordered" evidence="3">
    <location>
        <begin position="44"/>
        <end position="67"/>
    </location>
</feature>
<gene>
    <name evidence="5" type="ORF">DNTS_020262</name>
</gene>
<dbReference type="PANTHER" id="PTHR15705:SF1">
    <property type="entry name" value="RIKEN CDNA 9330159F19 GENE"/>
    <property type="match status" value="1"/>
</dbReference>
<dbReference type="OrthoDB" id="8948289at2759"/>
<evidence type="ECO:0000256" key="1">
    <source>
        <dbReference type="ARBA" id="ARBA00023054"/>
    </source>
</evidence>
<evidence type="ECO:0000259" key="4">
    <source>
        <dbReference type="Pfam" id="PF14818"/>
    </source>
</evidence>
<dbReference type="PANTHER" id="PTHR15705">
    <property type="entry name" value="MCG7194, ISOFORM CRA_A"/>
    <property type="match status" value="1"/>
</dbReference>
<dbReference type="STRING" id="623744.A0A553MKK9"/>
<dbReference type="Proteomes" id="UP000316079">
    <property type="component" value="Unassembled WGS sequence"/>
</dbReference>
<evidence type="ECO:0000256" key="2">
    <source>
        <dbReference type="SAM" id="Coils"/>
    </source>
</evidence>
<feature type="compositionally biased region" description="Polar residues" evidence="3">
    <location>
        <begin position="294"/>
        <end position="306"/>
    </location>
</feature>
<protein>
    <recommendedName>
        <fullName evidence="4">SOGA 1/2-like coiled-coil domain-containing protein</fullName>
    </recommendedName>
</protein>
<feature type="coiled-coil region" evidence="2">
    <location>
        <begin position="215"/>
        <end position="249"/>
    </location>
</feature>
<organism evidence="5 6">
    <name type="scientific">Danionella cerebrum</name>
    <dbReference type="NCBI Taxonomy" id="2873325"/>
    <lineage>
        <taxon>Eukaryota</taxon>
        <taxon>Metazoa</taxon>
        <taxon>Chordata</taxon>
        <taxon>Craniata</taxon>
        <taxon>Vertebrata</taxon>
        <taxon>Euteleostomi</taxon>
        <taxon>Actinopterygii</taxon>
        <taxon>Neopterygii</taxon>
        <taxon>Teleostei</taxon>
        <taxon>Ostariophysi</taxon>
        <taxon>Cypriniformes</taxon>
        <taxon>Danionidae</taxon>
        <taxon>Danioninae</taxon>
        <taxon>Danionella</taxon>
    </lineage>
</organism>
<proteinExistence type="predicted"/>